<dbReference type="Proteomes" id="UP000325438">
    <property type="component" value="Unassembled WGS sequence"/>
</dbReference>
<name>A0A5N7JVS6_9PSED</name>
<evidence type="ECO:0000256" key="1">
    <source>
        <dbReference type="SAM" id="MobiDB-lite"/>
    </source>
</evidence>
<accession>A0A5N7JVS6</accession>
<feature type="compositionally biased region" description="Basic and acidic residues" evidence="1">
    <location>
        <begin position="55"/>
        <end position="82"/>
    </location>
</feature>
<dbReference type="AlphaFoldDB" id="A0A5N7JVS6"/>
<sequence>MPQPSFGCRMFYGGCAWETFGSAGFWCKSSGLRTRAQLPPNLFRSRASGNSFLLEDLHHDDSTPAPPHPDDPNRNRLPCHADRQRCPAARAARLRQ</sequence>
<feature type="region of interest" description="Disordered" evidence="1">
    <location>
        <begin position="54"/>
        <end position="82"/>
    </location>
</feature>
<evidence type="ECO:0000313" key="2">
    <source>
        <dbReference type="EMBL" id="MPQ85441.1"/>
    </source>
</evidence>
<evidence type="ECO:0000313" key="3">
    <source>
        <dbReference type="Proteomes" id="UP000325438"/>
    </source>
</evidence>
<dbReference type="EMBL" id="VUBA01000099">
    <property type="protein sequence ID" value="MPQ85441.1"/>
    <property type="molecule type" value="Genomic_DNA"/>
</dbReference>
<organism evidence="2 3">
    <name type="scientific">Pseudomonas kitaguniensis</name>
    <dbReference type="NCBI Taxonomy" id="2607908"/>
    <lineage>
        <taxon>Bacteria</taxon>
        <taxon>Pseudomonadati</taxon>
        <taxon>Pseudomonadota</taxon>
        <taxon>Gammaproteobacteria</taxon>
        <taxon>Pseudomonadales</taxon>
        <taxon>Pseudomonadaceae</taxon>
        <taxon>Pseudomonas</taxon>
    </lineage>
</organism>
<gene>
    <name evidence="2" type="ORF">F0170_16455</name>
</gene>
<comment type="caution">
    <text evidence="2">The sequence shown here is derived from an EMBL/GenBank/DDBJ whole genome shotgun (WGS) entry which is preliminary data.</text>
</comment>
<proteinExistence type="predicted"/>
<protein>
    <submittedName>
        <fullName evidence="2">Uncharacterized protein</fullName>
    </submittedName>
</protein>
<reference evidence="2 3" key="1">
    <citation type="submission" date="2019-09" db="EMBL/GenBank/DDBJ databases">
        <title>The draft genomes of Allium pathogen Pseudomonas sp.</title>
        <authorList>
            <person name="Fujikawa T."/>
            <person name="Sawada H."/>
        </authorList>
    </citation>
    <scope>NUCLEOTIDE SEQUENCE [LARGE SCALE GENOMIC DNA]</scope>
    <source>
        <strain evidence="2 3">MAFF 730085</strain>
    </source>
</reference>